<dbReference type="GO" id="GO:0003677">
    <property type="term" value="F:DNA binding"/>
    <property type="evidence" value="ECO:0007669"/>
    <property type="project" value="InterPro"/>
</dbReference>
<dbReference type="PANTHER" id="PTHR46910">
    <property type="entry name" value="TRANSCRIPTION FACTOR PDR1"/>
    <property type="match status" value="1"/>
</dbReference>
<dbReference type="Pfam" id="PF04082">
    <property type="entry name" value="Fungal_trans"/>
    <property type="match status" value="1"/>
</dbReference>
<evidence type="ECO:0000259" key="4">
    <source>
        <dbReference type="PROSITE" id="PS50048"/>
    </source>
</evidence>
<dbReference type="PROSITE" id="PS00463">
    <property type="entry name" value="ZN2_CY6_FUNGAL_1"/>
    <property type="match status" value="1"/>
</dbReference>
<keyword evidence="1" id="KW-0479">Metal-binding</keyword>
<dbReference type="Pfam" id="PF00172">
    <property type="entry name" value="Zn_clus"/>
    <property type="match status" value="1"/>
</dbReference>
<feature type="region of interest" description="Disordered" evidence="3">
    <location>
        <begin position="641"/>
        <end position="661"/>
    </location>
</feature>
<dbReference type="SMART" id="SM00066">
    <property type="entry name" value="GAL4"/>
    <property type="match status" value="1"/>
</dbReference>
<feature type="compositionally biased region" description="Basic and acidic residues" evidence="3">
    <location>
        <begin position="95"/>
        <end position="106"/>
    </location>
</feature>
<feature type="region of interest" description="Disordered" evidence="3">
    <location>
        <begin position="95"/>
        <end position="117"/>
    </location>
</feature>
<keyword evidence="6" id="KW-1185">Reference proteome</keyword>
<dbReference type="AlphaFoldDB" id="A0A9P6D414"/>
<proteinExistence type="predicted"/>
<feature type="domain" description="Zn(2)-C6 fungal-type" evidence="4">
    <location>
        <begin position="25"/>
        <end position="58"/>
    </location>
</feature>
<dbReference type="InterPro" id="IPR036864">
    <property type="entry name" value="Zn2-C6_fun-type_DNA-bd_sf"/>
</dbReference>
<evidence type="ECO:0000256" key="3">
    <source>
        <dbReference type="SAM" id="MobiDB-lite"/>
    </source>
</evidence>
<comment type="caution">
    <text evidence="5">The sequence shown here is derived from an EMBL/GenBank/DDBJ whole genome shotgun (WGS) entry which is preliminary data.</text>
</comment>
<gene>
    <name evidence="5" type="ORF">BDN71DRAFT_1497859</name>
</gene>
<sequence>MSSTTYRDSTFAPFPGSKRRRLQGACDICRHKKIKCDSALMLGNRCSNCIAFDSECTHNLSKKGPGNNVPSASNQSYVTGLEERVKALERTIQELRRESNSVRESEPDNPDLQEEPPAEGVMMLGSECLPRLVFEKISSASPPSQGTDSVDVEELADELKQLHILPVARFFGKSSGYALLNIAMGVKQEFTNLTSDNKPDISRAANVYDAARKTPTTTSYQFPEPSLLDSLVETYFNAINLTIPLLHRPMFESQLAAKLHLRDHWFGSVVLAICAIASRYSDDPRVIDEEEMDPWLSTGEKWFSEIPVVRQSFTLSEAPSLYELQFYSLAVFYYQGTANPQACWLMSGIGMRYAQEVGAHRRTSKVDRPTVQDELWKRAFWSLFFADRLLCAYVGRPCTIHAEDYDVEYPVEVDDEYWTNPDPELAFKQPPGKLSSITAFNLLIKLSEILGIVMRLLYPTNKSKLWTGVPGTYTERKIVAELDSQLNKWLDSVPEPLRWKPQSDDPETLSLSAHLFCTYYYIQILVHRPFISAKASGLSFPSLSICVNAARSCAHLLDSYMSFGFGFPAPTCQIVAFTASIVLLINIWGAKKSHISFNTDKEMEDVNKLMHVLKVYETRWRVSGRLWDKINVLAKMDQLPFPESNTRSNKRPSPAQQASYTTPVTDDSIFTIADLLGPPTPTISSAESSHIDVPTPLFGTPQPHSHADSNVFSSDELARLPVFNSITLPRWLTSDAITGQVPSPDVGHAGQSSYASHLSSQPRPQVYQDEYFLNTPVAAYPTLAVSPDETLNSQGPRQAPRPMISTTMHDISPQNQAKVASESFHLFDGTAGDGELWASAVGGFDLDVWNGYLASFDANPFV</sequence>
<dbReference type="GO" id="GO:0008270">
    <property type="term" value="F:zinc ion binding"/>
    <property type="evidence" value="ECO:0007669"/>
    <property type="project" value="InterPro"/>
</dbReference>
<organism evidence="5 6">
    <name type="scientific">Pleurotus eryngii</name>
    <name type="common">Boletus of the steppes</name>
    <dbReference type="NCBI Taxonomy" id="5323"/>
    <lineage>
        <taxon>Eukaryota</taxon>
        <taxon>Fungi</taxon>
        <taxon>Dikarya</taxon>
        <taxon>Basidiomycota</taxon>
        <taxon>Agaricomycotina</taxon>
        <taxon>Agaricomycetes</taxon>
        <taxon>Agaricomycetidae</taxon>
        <taxon>Agaricales</taxon>
        <taxon>Pleurotineae</taxon>
        <taxon>Pleurotaceae</taxon>
        <taxon>Pleurotus</taxon>
    </lineage>
</organism>
<dbReference type="Proteomes" id="UP000807025">
    <property type="component" value="Unassembled WGS sequence"/>
</dbReference>
<feature type="compositionally biased region" description="Acidic residues" evidence="3">
    <location>
        <begin position="107"/>
        <end position="117"/>
    </location>
</feature>
<evidence type="ECO:0000256" key="1">
    <source>
        <dbReference type="ARBA" id="ARBA00022723"/>
    </source>
</evidence>
<accession>A0A9P6D414</accession>
<keyword evidence="2" id="KW-0539">Nucleus</keyword>
<dbReference type="Gene3D" id="4.10.240.10">
    <property type="entry name" value="Zn(2)-C6 fungal-type DNA-binding domain"/>
    <property type="match status" value="1"/>
</dbReference>
<dbReference type="CDD" id="cd12148">
    <property type="entry name" value="fungal_TF_MHR"/>
    <property type="match status" value="1"/>
</dbReference>
<dbReference type="InterPro" id="IPR007219">
    <property type="entry name" value="XnlR_reg_dom"/>
</dbReference>
<dbReference type="InterPro" id="IPR001138">
    <property type="entry name" value="Zn2Cys6_DnaBD"/>
</dbReference>
<feature type="region of interest" description="Disordered" evidence="3">
    <location>
        <begin position="681"/>
        <end position="708"/>
    </location>
</feature>
<dbReference type="CDD" id="cd00067">
    <property type="entry name" value="GAL4"/>
    <property type="match status" value="1"/>
</dbReference>
<dbReference type="PROSITE" id="PS50048">
    <property type="entry name" value="ZN2_CY6_FUNGAL_2"/>
    <property type="match status" value="1"/>
</dbReference>
<protein>
    <recommendedName>
        <fullName evidence="4">Zn(2)-C6 fungal-type domain-containing protein</fullName>
    </recommendedName>
</protein>
<dbReference type="SMART" id="SM00906">
    <property type="entry name" value="Fungal_trans"/>
    <property type="match status" value="1"/>
</dbReference>
<dbReference type="EMBL" id="MU154612">
    <property type="protein sequence ID" value="KAF9491781.1"/>
    <property type="molecule type" value="Genomic_DNA"/>
</dbReference>
<dbReference type="OrthoDB" id="4456959at2759"/>
<reference evidence="5" key="1">
    <citation type="submission" date="2020-11" db="EMBL/GenBank/DDBJ databases">
        <authorList>
            <consortium name="DOE Joint Genome Institute"/>
            <person name="Ahrendt S."/>
            <person name="Riley R."/>
            <person name="Andreopoulos W."/>
            <person name="Labutti K."/>
            <person name="Pangilinan J."/>
            <person name="Ruiz-Duenas F.J."/>
            <person name="Barrasa J.M."/>
            <person name="Sanchez-Garcia M."/>
            <person name="Camarero S."/>
            <person name="Miyauchi S."/>
            <person name="Serrano A."/>
            <person name="Linde D."/>
            <person name="Babiker R."/>
            <person name="Drula E."/>
            <person name="Ayuso-Fernandez I."/>
            <person name="Pacheco R."/>
            <person name="Padilla G."/>
            <person name="Ferreira P."/>
            <person name="Barriuso J."/>
            <person name="Kellner H."/>
            <person name="Castanera R."/>
            <person name="Alfaro M."/>
            <person name="Ramirez L."/>
            <person name="Pisabarro A.G."/>
            <person name="Kuo A."/>
            <person name="Tritt A."/>
            <person name="Lipzen A."/>
            <person name="He G."/>
            <person name="Yan M."/>
            <person name="Ng V."/>
            <person name="Cullen D."/>
            <person name="Martin F."/>
            <person name="Rosso M.-N."/>
            <person name="Henrissat B."/>
            <person name="Hibbett D."/>
            <person name="Martinez A.T."/>
            <person name="Grigoriev I.V."/>
        </authorList>
    </citation>
    <scope>NUCLEOTIDE SEQUENCE</scope>
    <source>
        <strain evidence="5">ATCC 90797</strain>
    </source>
</reference>
<dbReference type="InterPro" id="IPR050987">
    <property type="entry name" value="AtrR-like"/>
</dbReference>
<evidence type="ECO:0000313" key="6">
    <source>
        <dbReference type="Proteomes" id="UP000807025"/>
    </source>
</evidence>
<evidence type="ECO:0000256" key="2">
    <source>
        <dbReference type="ARBA" id="ARBA00023242"/>
    </source>
</evidence>
<dbReference type="PANTHER" id="PTHR46910:SF38">
    <property type="entry name" value="ZN(2)-C6 FUNGAL-TYPE DOMAIN-CONTAINING PROTEIN"/>
    <property type="match status" value="1"/>
</dbReference>
<evidence type="ECO:0000313" key="5">
    <source>
        <dbReference type="EMBL" id="KAF9491781.1"/>
    </source>
</evidence>
<dbReference type="GO" id="GO:0000981">
    <property type="term" value="F:DNA-binding transcription factor activity, RNA polymerase II-specific"/>
    <property type="evidence" value="ECO:0007669"/>
    <property type="project" value="InterPro"/>
</dbReference>
<dbReference type="GO" id="GO:0006351">
    <property type="term" value="P:DNA-templated transcription"/>
    <property type="evidence" value="ECO:0007669"/>
    <property type="project" value="InterPro"/>
</dbReference>
<name>A0A9P6D414_PLEER</name>
<dbReference type="SUPFAM" id="SSF57701">
    <property type="entry name" value="Zn2/Cys6 DNA-binding domain"/>
    <property type="match status" value="1"/>
</dbReference>